<sequence>MKHEPDPDKPENDLGFLLWQITMTWQRQLNRALDEIDLTHTQFAIISSLRSLLKESNTVTQKSIAERSNTDTMMVSKVLRTLEKKGFIERKEHETDTRAKRVFLTSKGIKTFKHAFKITSATNQDFLSKLSDKDKFIQELQNIVRIDKIFNK</sequence>
<evidence type="ECO:0000256" key="1">
    <source>
        <dbReference type="ARBA" id="ARBA00023015"/>
    </source>
</evidence>
<reference evidence="6" key="1">
    <citation type="submission" date="2017-06" db="EMBL/GenBank/DDBJ databases">
        <authorList>
            <person name="Varghese N."/>
            <person name="Submissions S."/>
        </authorList>
    </citation>
    <scope>NUCLEOTIDE SEQUENCE [LARGE SCALE GENOMIC DNA]</scope>
    <source>
        <strain evidence="6">DSM 27993</strain>
    </source>
</reference>
<evidence type="ECO:0000313" key="6">
    <source>
        <dbReference type="Proteomes" id="UP000198412"/>
    </source>
</evidence>
<dbReference type="RefSeq" id="WP_089377344.1">
    <property type="nucleotide sequence ID" value="NZ_FZNX01000001.1"/>
</dbReference>
<keyword evidence="1" id="KW-0805">Transcription regulation</keyword>
<evidence type="ECO:0000259" key="4">
    <source>
        <dbReference type="PROSITE" id="PS50995"/>
    </source>
</evidence>
<evidence type="ECO:0000313" key="5">
    <source>
        <dbReference type="EMBL" id="SNR37970.1"/>
    </source>
</evidence>
<dbReference type="Gene3D" id="1.10.10.10">
    <property type="entry name" value="Winged helix-like DNA-binding domain superfamily/Winged helix DNA-binding domain"/>
    <property type="match status" value="1"/>
</dbReference>
<dbReference type="InterPro" id="IPR036388">
    <property type="entry name" value="WH-like_DNA-bd_sf"/>
</dbReference>
<dbReference type="InterPro" id="IPR036390">
    <property type="entry name" value="WH_DNA-bd_sf"/>
</dbReference>
<keyword evidence="6" id="KW-1185">Reference proteome</keyword>
<dbReference type="Pfam" id="PF01047">
    <property type="entry name" value="MarR"/>
    <property type="match status" value="1"/>
</dbReference>
<dbReference type="PRINTS" id="PR00598">
    <property type="entry name" value="HTHMARR"/>
</dbReference>
<evidence type="ECO:0000256" key="2">
    <source>
        <dbReference type="ARBA" id="ARBA00023125"/>
    </source>
</evidence>
<name>A0A238VUF8_9FLAO</name>
<evidence type="ECO:0000256" key="3">
    <source>
        <dbReference type="ARBA" id="ARBA00023163"/>
    </source>
</evidence>
<dbReference type="GO" id="GO:0003700">
    <property type="term" value="F:DNA-binding transcription factor activity"/>
    <property type="evidence" value="ECO:0007669"/>
    <property type="project" value="InterPro"/>
</dbReference>
<organism evidence="5 6">
    <name type="scientific">Lutibacter flavus</name>
    <dbReference type="NCBI Taxonomy" id="691689"/>
    <lineage>
        <taxon>Bacteria</taxon>
        <taxon>Pseudomonadati</taxon>
        <taxon>Bacteroidota</taxon>
        <taxon>Flavobacteriia</taxon>
        <taxon>Flavobacteriales</taxon>
        <taxon>Flavobacteriaceae</taxon>
        <taxon>Lutibacter</taxon>
    </lineage>
</organism>
<dbReference type="OrthoDB" id="9806864at2"/>
<protein>
    <submittedName>
        <fullName evidence="5">Transcriptional regulator, MarR family</fullName>
    </submittedName>
</protein>
<dbReference type="GO" id="GO:0003677">
    <property type="term" value="F:DNA binding"/>
    <property type="evidence" value="ECO:0007669"/>
    <property type="project" value="UniProtKB-KW"/>
</dbReference>
<dbReference type="PANTHER" id="PTHR42756:SF1">
    <property type="entry name" value="TRANSCRIPTIONAL REPRESSOR OF EMRAB OPERON"/>
    <property type="match status" value="1"/>
</dbReference>
<keyword evidence="2" id="KW-0238">DNA-binding</keyword>
<proteinExistence type="predicted"/>
<dbReference type="SMART" id="SM00347">
    <property type="entry name" value="HTH_MARR"/>
    <property type="match status" value="1"/>
</dbReference>
<gene>
    <name evidence="5" type="ORF">SAMN04488111_1057</name>
</gene>
<dbReference type="PROSITE" id="PS50995">
    <property type="entry name" value="HTH_MARR_2"/>
    <property type="match status" value="1"/>
</dbReference>
<dbReference type="EMBL" id="FZNX01000001">
    <property type="protein sequence ID" value="SNR37970.1"/>
    <property type="molecule type" value="Genomic_DNA"/>
</dbReference>
<dbReference type="PANTHER" id="PTHR42756">
    <property type="entry name" value="TRANSCRIPTIONAL REGULATOR, MARR"/>
    <property type="match status" value="1"/>
</dbReference>
<dbReference type="InterPro" id="IPR000835">
    <property type="entry name" value="HTH_MarR-typ"/>
</dbReference>
<feature type="domain" description="HTH marR-type" evidence="4">
    <location>
        <begin position="11"/>
        <end position="152"/>
    </location>
</feature>
<dbReference type="AlphaFoldDB" id="A0A238VUF8"/>
<accession>A0A238VUF8</accession>
<dbReference type="Proteomes" id="UP000198412">
    <property type="component" value="Unassembled WGS sequence"/>
</dbReference>
<dbReference type="SUPFAM" id="SSF46785">
    <property type="entry name" value="Winged helix' DNA-binding domain"/>
    <property type="match status" value="1"/>
</dbReference>
<keyword evidence="3" id="KW-0804">Transcription</keyword>